<feature type="compositionally biased region" description="Basic and acidic residues" evidence="1">
    <location>
        <begin position="324"/>
        <end position="333"/>
    </location>
</feature>
<dbReference type="EMBL" id="FJOG01000002">
    <property type="protein sequence ID" value="CZR52017.1"/>
    <property type="molecule type" value="Genomic_DNA"/>
</dbReference>
<keyword evidence="3" id="KW-1185">Reference proteome</keyword>
<feature type="compositionally biased region" description="Polar residues" evidence="1">
    <location>
        <begin position="364"/>
        <end position="374"/>
    </location>
</feature>
<sequence length="705" mass="78630">MASDQRDLASFYDSPSPPPLRIYKQSGQVRVAQSQQQLGENNPYKEAPTFPPRTSSMRKSDLVDDGFGRPIAETFDYVDRDKVHTRSRKRSNATFAAAPAQSIRSINSLTDPSTGHSVPVNTTGSVLSNYSGQYVSGSSGIIGNFVPFDPPAMNTSAPAPSANGIRGNLDALGKIKTAVNPYQFEPDTPMPARHQTHMTTFTDFIPHPHESELEQNPESFYLKKSPSTGNSMSTGQQFTPMRPAKSDKRGMPRSESSPAVSHPARFQAQYQTGPDIASRYGEVVDPVSPTRRGRSPQPEGRRGRSYEEDGTPKTFTQYPPVRPNEWRFPDSPRRVQFPNQHNQRHLGECRPESPLRSPLRAPSIEQNSFSSSTPIRYRPASPTKGLGNVVERDEAEADIPKTPGSPKKRSRSPMKKMFGENGWLGRSPLETQGTARQAQKASAQVQKTSNNSKEKKGLVDKLRAKLADIAEKADLSPIGRSRNSADNPAKISFLPTNLAPPQQARILAEVEFFLVHTANSFLMNQFSQGRLDVDSIKKTIDGWKARGRPTVIEFMYDQATQRDLIAVNQQNLRFYGDRAGEIVRINATLHTWKLVASHMALRTFCEADTVILKLFFDIEQILELLGCVDTLMYRFQEVRAIANERIRKQKEEQRAAQGLSNGQERTWYTQSSGSAEAAIRSMRESFDDPYGGLKLVPDHYREQCG</sequence>
<feature type="compositionally biased region" description="Basic and acidic residues" evidence="1">
    <location>
        <begin position="299"/>
        <end position="311"/>
    </location>
</feature>
<protein>
    <submittedName>
        <fullName evidence="2">Uncharacterized protein</fullName>
    </submittedName>
</protein>
<feature type="compositionally biased region" description="Polar residues" evidence="1">
    <location>
        <begin position="25"/>
        <end position="40"/>
    </location>
</feature>
<organism evidence="2 3">
    <name type="scientific">Phialocephala subalpina</name>
    <dbReference type="NCBI Taxonomy" id="576137"/>
    <lineage>
        <taxon>Eukaryota</taxon>
        <taxon>Fungi</taxon>
        <taxon>Dikarya</taxon>
        <taxon>Ascomycota</taxon>
        <taxon>Pezizomycotina</taxon>
        <taxon>Leotiomycetes</taxon>
        <taxon>Helotiales</taxon>
        <taxon>Mollisiaceae</taxon>
        <taxon>Phialocephala</taxon>
        <taxon>Phialocephala fortinii species complex</taxon>
    </lineage>
</organism>
<feature type="compositionally biased region" description="Polar residues" evidence="1">
    <location>
        <begin position="429"/>
        <end position="451"/>
    </location>
</feature>
<feature type="region of interest" description="Disordered" evidence="1">
    <location>
        <begin position="1"/>
        <end position="61"/>
    </location>
</feature>
<feature type="region of interest" description="Disordered" evidence="1">
    <location>
        <begin position="220"/>
        <end position="458"/>
    </location>
</feature>
<name>A0A1L7WGZ2_9HELO</name>
<dbReference type="Proteomes" id="UP000184330">
    <property type="component" value="Unassembled WGS sequence"/>
</dbReference>
<dbReference type="OrthoDB" id="5229017at2759"/>
<reference evidence="2 3" key="1">
    <citation type="submission" date="2016-03" db="EMBL/GenBank/DDBJ databases">
        <authorList>
            <person name="Ploux O."/>
        </authorList>
    </citation>
    <scope>NUCLEOTIDE SEQUENCE [LARGE SCALE GENOMIC DNA]</scope>
    <source>
        <strain evidence="2 3">UAMH 11012</strain>
    </source>
</reference>
<accession>A0A1L7WGZ2</accession>
<dbReference type="AlphaFoldDB" id="A0A1L7WGZ2"/>
<gene>
    <name evidence="2" type="ORF">PAC_01894</name>
</gene>
<proteinExistence type="predicted"/>
<evidence type="ECO:0000313" key="2">
    <source>
        <dbReference type="EMBL" id="CZR52017.1"/>
    </source>
</evidence>
<evidence type="ECO:0000256" key="1">
    <source>
        <dbReference type="SAM" id="MobiDB-lite"/>
    </source>
</evidence>
<evidence type="ECO:0000313" key="3">
    <source>
        <dbReference type="Proteomes" id="UP000184330"/>
    </source>
</evidence>
<feature type="compositionally biased region" description="Polar residues" evidence="1">
    <location>
        <begin position="225"/>
        <end position="239"/>
    </location>
</feature>